<organism evidence="1 2">
    <name type="scientific">Rhodococcus hoagii</name>
    <name type="common">Corynebacterium equii</name>
    <dbReference type="NCBI Taxonomy" id="43767"/>
    <lineage>
        <taxon>Bacteria</taxon>
        <taxon>Bacillati</taxon>
        <taxon>Actinomycetota</taxon>
        <taxon>Actinomycetes</taxon>
        <taxon>Mycobacteriales</taxon>
        <taxon>Nocardiaceae</taxon>
        <taxon>Prescottella</taxon>
    </lineage>
</organism>
<gene>
    <name evidence="1" type="ORF">GS882_08955</name>
</gene>
<proteinExistence type="predicted"/>
<evidence type="ECO:0000313" key="1">
    <source>
        <dbReference type="EMBL" id="NKT78229.1"/>
    </source>
</evidence>
<protein>
    <submittedName>
        <fullName evidence="1">Uncharacterized protein</fullName>
    </submittedName>
</protein>
<dbReference type="Proteomes" id="UP000603463">
    <property type="component" value="Unassembled WGS sequence"/>
</dbReference>
<dbReference type="AlphaFoldDB" id="A0A9Q4ZK85"/>
<dbReference type="EMBL" id="WVBC01000030">
    <property type="protein sequence ID" value="NKT78229.1"/>
    <property type="molecule type" value="Genomic_DNA"/>
</dbReference>
<sequence length="219" mass="23710">MTDQFHITATQMRALVALLGEIPALIDDLAITLTRQDCIGAGGMRVTGGSDEQPLPINLAASDAHDLLHSTLASWARHIYESRGQGYTGPRSTVGLSSWLAANVTRLAMTEGCEEAHDEIEHAMSQCRRVCDLPADPYWKTAGTPDQARATELPASGIAVAAKSLGPEYAELTRDRVNGLHKTGRITAVRILEDTPIYRLGDVMDAHVATPTRRRKKTA</sequence>
<evidence type="ECO:0000313" key="2">
    <source>
        <dbReference type="Proteomes" id="UP000603463"/>
    </source>
</evidence>
<comment type="caution">
    <text evidence="1">The sequence shown here is derived from an EMBL/GenBank/DDBJ whole genome shotgun (WGS) entry which is preliminary data.</text>
</comment>
<accession>A0A9Q4ZK85</accession>
<name>A0A9Q4ZK85_RHOHA</name>
<reference evidence="1" key="1">
    <citation type="journal article" date="2020" name="Environ. Microbiol.">
        <title>The novel and transferable erm(51) gene confers Macrolides, Lincosamides, and Streptogramins B (MLSB) resistance to clonal Rhodococcus equi in the environment.</title>
        <authorList>
            <person name="Huber L."/>
            <person name="Giguere S."/>
            <person name="Slovis N.M."/>
            <person name="Alvarez-Narvaez S."/>
            <person name="Hart K.A."/>
            <person name="Greiter M."/>
            <person name="Morris E.R.A."/>
            <person name="Cohen N.D."/>
        </authorList>
    </citation>
    <scope>NUCLEOTIDE SEQUENCE</scope>
    <source>
        <strain evidence="1">Lh_116_1</strain>
    </source>
</reference>
<dbReference type="RefSeq" id="WP_205915053.1">
    <property type="nucleotide sequence ID" value="NZ_MVDR01000021.1"/>
</dbReference>